<protein>
    <recommendedName>
        <fullName evidence="5">DNA-binding protein</fullName>
    </recommendedName>
</protein>
<dbReference type="AlphaFoldDB" id="A0A5N8WIE3"/>
<sequence>MPRSTPQHKQPAPPGHVWIDEAARLSGRSIETLYKDRQKQKRTGQCDGPRSVTLSRKAAWRIADIAAWLAEGDQDVDPQLLHDSRPAEPRLAA</sequence>
<comment type="caution">
    <text evidence="3">The sequence shown here is derived from an EMBL/GenBank/DDBJ whole genome shotgun (WGS) entry which is preliminary data.</text>
</comment>
<dbReference type="RefSeq" id="WP_152857839.1">
    <property type="nucleotide sequence ID" value="NZ_VMNX01000001.1"/>
</dbReference>
<dbReference type="EMBL" id="VMNX01000001">
    <property type="protein sequence ID" value="MPY47201.1"/>
    <property type="molecule type" value="Genomic_DNA"/>
</dbReference>
<evidence type="ECO:0000256" key="1">
    <source>
        <dbReference type="SAM" id="MobiDB-lite"/>
    </source>
</evidence>
<accession>A0A5N8WIE3</accession>
<evidence type="ECO:0008006" key="5">
    <source>
        <dbReference type="Google" id="ProtNLM"/>
    </source>
</evidence>
<dbReference type="Proteomes" id="UP000373149">
    <property type="component" value="Unassembled WGS sequence"/>
</dbReference>
<evidence type="ECO:0000313" key="4">
    <source>
        <dbReference type="Proteomes" id="UP000373149"/>
    </source>
</evidence>
<proteinExistence type="predicted"/>
<keyword evidence="4" id="KW-1185">Reference proteome</keyword>
<reference evidence="3 4" key="1">
    <citation type="submission" date="2019-09" db="EMBL/GenBank/DDBJ databases">
        <authorList>
            <person name="Duangmal K."/>
            <person name="Teo W.F.A."/>
            <person name="Lipun K."/>
        </authorList>
    </citation>
    <scope>NUCLEOTIDE SEQUENCE [LARGE SCALE GENOMIC DNA]</scope>
    <source>
        <strain evidence="3 4">K1PN6</strain>
    </source>
</reference>
<gene>
    <name evidence="2" type="ORF">FPZ41_00105</name>
    <name evidence="3" type="ORF">FPZ41_00810</name>
</gene>
<evidence type="ECO:0000313" key="2">
    <source>
        <dbReference type="EMBL" id="MPY47062.1"/>
    </source>
</evidence>
<organism evidence="3 4">
    <name type="scientific">Streptomyces acidicola</name>
    <dbReference type="NCBI Taxonomy" id="2596892"/>
    <lineage>
        <taxon>Bacteria</taxon>
        <taxon>Bacillati</taxon>
        <taxon>Actinomycetota</taxon>
        <taxon>Actinomycetes</taxon>
        <taxon>Kitasatosporales</taxon>
        <taxon>Streptomycetaceae</taxon>
        <taxon>Streptomyces</taxon>
    </lineage>
</organism>
<feature type="compositionally biased region" description="Basic and acidic residues" evidence="1">
    <location>
        <begin position="80"/>
        <end position="93"/>
    </location>
</feature>
<evidence type="ECO:0000313" key="3">
    <source>
        <dbReference type="EMBL" id="MPY47201.1"/>
    </source>
</evidence>
<name>A0A5N8WIE3_9ACTN</name>
<dbReference type="EMBL" id="VMNX01000001">
    <property type="protein sequence ID" value="MPY47062.1"/>
    <property type="molecule type" value="Genomic_DNA"/>
</dbReference>
<feature type="region of interest" description="Disordered" evidence="1">
    <location>
        <begin position="73"/>
        <end position="93"/>
    </location>
</feature>